<sequence length="55" mass="6482">MAQQEYRMLSDKLFTYKGTVLTFEDNYDLTPEYIDSIADFETKDDDVFVVTFPKS</sequence>
<evidence type="ECO:0000313" key="1">
    <source>
        <dbReference type="EMBL" id="KAL0160464.1"/>
    </source>
</evidence>
<organism evidence="1 2">
    <name type="scientific">Cirrhinus mrigala</name>
    <name type="common">Mrigala</name>
    <dbReference type="NCBI Taxonomy" id="683832"/>
    <lineage>
        <taxon>Eukaryota</taxon>
        <taxon>Metazoa</taxon>
        <taxon>Chordata</taxon>
        <taxon>Craniata</taxon>
        <taxon>Vertebrata</taxon>
        <taxon>Euteleostomi</taxon>
        <taxon>Actinopterygii</taxon>
        <taxon>Neopterygii</taxon>
        <taxon>Teleostei</taxon>
        <taxon>Ostariophysi</taxon>
        <taxon>Cypriniformes</taxon>
        <taxon>Cyprinidae</taxon>
        <taxon>Labeoninae</taxon>
        <taxon>Labeonini</taxon>
        <taxon>Cirrhinus</taxon>
    </lineage>
</organism>
<dbReference type="EMBL" id="JAMKFB020000022">
    <property type="protein sequence ID" value="KAL0160464.1"/>
    <property type="molecule type" value="Genomic_DNA"/>
</dbReference>
<dbReference type="SUPFAM" id="SSF52540">
    <property type="entry name" value="P-loop containing nucleoside triphosphate hydrolases"/>
    <property type="match status" value="1"/>
</dbReference>
<dbReference type="Proteomes" id="UP001529510">
    <property type="component" value="Unassembled WGS sequence"/>
</dbReference>
<dbReference type="InterPro" id="IPR027417">
    <property type="entry name" value="P-loop_NTPase"/>
</dbReference>
<keyword evidence="2" id="KW-1185">Reference proteome</keyword>
<evidence type="ECO:0000313" key="2">
    <source>
        <dbReference type="Proteomes" id="UP001529510"/>
    </source>
</evidence>
<protein>
    <submittedName>
        <fullName evidence="1">Uncharacterized protein</fullName>
    </submittedName>
</protein>
<reference evidence="1 2" key="1">
    <citation type="submission" date="2024-05" db="EMBL/GenBank/DDBJ databases">
        <title>Genome sequencing and assembly of Indian major carp, Cirrhinus mrigala (Hamilton, 1822).</title>
        <authorList>
            <person name="Mohindra V."/>
            <person name="Chowdhury L.M."/>
            <person name="Lal K."/>
            <person name="Jena J.K."/>
        </authorList>
    </citation>
    <scope>NUCLEOTIDE SEQUENCE [LARGE SCALE GENOMIC DNA]</scope>
    <source>
        <strain evidence="1">CM1030</strain>
        <tissue evidence="1">Blood</tissue>
    </source>
</reference>
<accession>A0ABD0NFN4</accession>
<dbReference type="AlphaFoldDB" id="A0ABD0NFN4"/>
<name>A0ABD0NFN4_CIRMR</name>
<gene>
    <name evidence="1" type="ORF">M9458_044189</name>
</gene>
<dbReference type="Gene3D" id="3.40.50.300">
    <property type="entry name" value="P-loop containing nucleotide triphosphate hydrolases"/>
    <property type="match status" value="1"/>
</dbReference>
<feature type="non-terminal residue" evidence="1">
    <location>
        <position position="55"/>
    </location>
</feature>
<comment type="caution">
    <text evidence="1">The sequence shown here is derived from an EMBL/GenBank/DDBJ whole genome shotgun (WGS) entry which is preliminary data.</text>
</comment>
<proteinExistence type="predicted"/>